<feature type="transmembrane region" description="Helical" evidence="2">
    <location>
        <begin position="39"/>
        <end position="64"/>
    </location>
</feature>
<reference evidence="3" key="1">
    <citation type="journal article" date="2014" name="Int. J. Syst. Evol. Microbiol.">
        <title>Complete genome sequence of Corynebacterium casei LMG S-19264T (=DSM 44701T), isolated from a smear-ripened cheese.</title>
        <authorList>
            <consortium name="US DOE Joint Genome Institute (JGI-PGF)"/>
            <person name="Walter F."/>
            <person name="Albersmeier A."/>
            <person name="Kalinowski J."/>
            <person name="Ruckert C."/>
        </authorList>
    </citation>
    <scope>NUCLEOTIDE SEQUENCE</scope>
    <source>
        <strain evidence="3">CGMCC 4.7679</strain>
    </source>
</reference>
<reference evidence="3" key="2">
    <citation type="submission" date="2020-09" db="EMBL/GenBank/DDBJ databases">
        <authorList>
            <person name="Sun Q."/>
            <person name="Zhou Y."/>
        </authorList>
    </citation>
    <scope>NUCLEOTIDE SEQUENCE</scope>
    <source>
        <strain evidence="3">CGMCC 4.7679</strain>
    </source>
</reference>
<evidence type="ECO:0000313" key="3">
    <source>
        <dbReference type="EMBL" id="GHF56564.1"/>
    </source>
</evidence>
<gene>
    <name evidence="3" type="ORF">GCM10017566_32160</name>
</gene>
<organism evidence="3 4">
    <name type="scientific">Amycolatopsis bartoniae</name>
    <dbReference type="NCBI Taxonomy" id="941986"/>
    <lineage>
        <taxon>Bacteria</taxon>
        <taxon>Bacillati</taxon>
        <taxon>Actinomycetota</taxon>
        <taxon>Actinomycetes</taxon>
        <taxon>Pseudonocardiales</taxon>
        <taxon>Pseudonocardiaceae</taxon>
        <taxon>Amycolatopsis</taxon>
    </lineage>
</organism>
<evidence type="ECO:0000256" key="1">
    <source>
        <dbReference type="SAM" id="MobiDB-lite"/>
    </source>
</evidence>
<protein>
    <submittedName>
        <fullName evidence="3">Uncharacterized protein</fullName>
    </submittedName>
</protein>
<keyword evidence="2" id="KW-0812">Transmembrane</keyword>
<accession>A0A8H9MCP8</accession>
<evidence type="ECO:0000256" key="2">
    <source>
        <dbReference type="SAM" id="Phobius"/>
    </source>
</evidence>
<sequence>MRPPGKCPGDRQVENLPARGKGGEPMGHKRHRRRPGPRATLLVAVTLRMKVTATGVAVIAVLVLHGLRALHQF</sequence>
<dbReference type="Proteomes" id="UP000658656">
    <property type="component" value="Unassembled WGS sequence"/>
</dbReference>
<name>A0A8H9MCP8_9PSEU</name>
<keyword evidence="2" id="KW-1133">Transmembrane helix</keyword>
<proteinExistence type="predicted"/>
<dbReference type="AlphaFoldDB" id="A0A8H9MCP8"/>
<evidence type="ECO:0000313" key="4">
    <source>
        <dbReference type="Proteomes" id="UP000658656"/>
    </source>
</evidence>
<dbReference type="EMBL" id="BNAV01000004">
    <property type="protein sequence ID" value="GHF56564.1"/>
    <property type="molecule type" value="Genomic_DNA"/>
</dbReference>
<comment type="caution">
    <text evidence="3">The sequence shown here is derived from an EMBL/GenBank/DDBJ whole genome shotgun (WGS) entry which is preliminary data.</text>
</comment>
<keyword evidence="2" id="KW-0472">Membrane</keyword>
<feature type="region of interest" description="Disordered" evidence="1">
    <location>
        <begin position="1"/>
        <end position="37"/>
    </location>
</feature>
<keyword evidence="4" id="KW-1185">Reference proteome</keyword>